<feature type="transmembrane region" description="Helical" evidence="1">
    <location>
        <begin position="139"/>
        <end position="156"/>
    </location>
</feature>
<feature type="transmembrane region" description="Helical" evidence="1">
    <location>
        <begin position="218"/>
        <end position="237"/>
    </location>
</feature>
<comment type="caution">
    <text evidence="3">The sequence shown here is derived from an EMBL/GenBank/DDBJ whole genome shotgun (WGS) entry which is preliminary data.</text>
</comment>
<keyword evidence="3" id="KW-0645">Protease</keyword>
<feature type="domain" description="CAAX prenyl protease 2/Lysostaphin resistance protein A-like" evidence="2">
    <location>
        <begin position="166"/>
        <end position="256"/>
    </location>
</feature>
<dbReference type="GO" id="GO:0004175">
    <property type="term" value="F:endopeptidase activity"/>
    <property type="evidence" value="ECO:0007669"/>
    <property type="project" value="UniProtKB-ARBA"/>
</dbReference>
<dbReference type="InterPro" id="IPR003675">
    <property type="entry name" value="Rce1/LyrA-like_dom"/>
</dbReference>
<evidence type="ECO:0000313" key="4">
    <source>
        <dbReference type="Proteomes" id="UP000480246"/>
    </source>
</evidence>
<feature type="transmembrane region" description="Helical" evidence="1">
    <location>
        <begin position="83"/>
        <end position="105"/>
    </location>
</feature>
<keyword evidence="3" id="KW-0378">Hydrolase</keyword>
<organism evidence="3 4">
    <name type="scientific">Gracilibacillus oryzae</name>
    <dbReference type="NCBI Taxonomy" id="1672701"/>
    <lineage>
        <taxon>Bacteria</taxon>
        <taxon>Bacillati</taxon>
        <taxon>Bacillota</taxon>
        <taxon>Bacilli</taxon>
        <taxon>Bacillales</taxon>
        <taxon>Bacillaceae</taxon>
        <taxon>Gracilibacillus</taxon>
    </lineage>
</organism>
<protein>
    <submittedName>
        <fullName evidence="3">CPBP family intramembrane metalloprotease</fullName>
    </submittedName>
</protein>
<proteinExistence type="predicted"/>
<dbReference type="GO" id="GO:0006508">
    <property type="term" value="P:proteolysis"/>
    <property type="evidence" value="ECO:0007669"/>
    <property type="project" value="UniProtKB-KW"/>
</dbReference>
<keyword evidence="1" id="KW-1133">Transmembrane helix</keyword>
<dbReference type="RefSeq" id="WP_153402834.1">
    <property type="nucleotide sequence ID" value="NZ_ML762429.1"/>
</dbReference>
<dbReference type="Proteomes" id="UP000480246">
    <property type="component" value="Unassembled WGS sequence"/>
</dbReference>
<feature type="transmembrane region" description="Helical" evidence="1">
    <location>
        <begin position="244"/>
        <end position="264"/>
    </location>
</feature>
<keyword evidence="1" id="KW-0472">Membrane</keyword>
<dbReference type="AlphaFoldDB" id="A0A7C8KQF1"/>
<dbReference type="GO" id="GO:0008237">
    <property type="term" value="F:metallopeptidase activity"/>
    <property type="evidence" value="ECO:0007669"/>
    <property type="project" value="UniProtKB-KW"/>
</dbReference>
<accession>A0A7C8KQF1</accession>
<keyword evidence="4" id="KW-1185">Reference proteome</keyword>
<dbReference type="EMBL" id="WEID01000047">
    <property type="protein sequence ID" value="KAB8136760.1"/>
    <property type="molecule type" value="Genomic_DNA"/>
</dbReference>
<name>A0A7C8KQF1_9BACI</name>
<evidence type="ECO:0000256" key="1">
    <source>
        <dbReference type="SAM" id="Phobius"/>
    </source>
</evidence>
<sequence>MAVSLHSTIFKNIASLFIFSSLVVILQWNDDQLLLLWGTGISLLSFVKSMRLFSITTVAFGAGFYLYSHVNDLLATMMDGGTFIIWSRLSLTFILLSLIIVSLIYKRVIFSSFQKPQWKESVHLPFILTGRHNTTVRQFLLVAMMINLIVCMPFIWNSGWEYIKEVWLFLLGFSVMNTVLEETIWRGILLDRFSECFGNSWAVLITSVGFGLQHYSLGFPWSGCVVFILGGLYFGAITVKANSIIPAIIWHMFLNILMVWSGMIV</sequence>
<dbReference type="OrthoDB" id="8754470at2"/>
<reference evidence="3 4" key="1">
    <citation type="submission" date="2019-10" db="EMBL/GenBank/DDBJ databases">
        <title>Gracilibacillus sp. nov. isolated from rice seeds.</title>
        <authorList>
            <person name="He S."/>
        </authorList>
    </citation>
    <scope>NUCLEOTIDE SEQUENCE [LARGE SCALE GENOMIC DNA]</scope>
    <source>
        <strain evidence="3 4">TD8</strain>
    </source>
</reference>
<gene>
    <name evidence="3" type="ORF">F9U64_09630</name>
</gene>
<keyword evidence="3" id="KW-0482">Metalloprotease</keyword>
<evidence type="ECO:0000313" key="3">
    <source>
        <dbReference type="EMBL" id="KAB8136760.1"/>
    </source>
</evidence>
<evidence type="ECO:0000259" key="2">
    <source>
        <dbReference type="Pfam" id="PF02517"/>
    </source>
</evidence>
<keyword evidence="1" id="KW-0812">Transmembrane</keyword>
<dbReference type="Pfam" id="PF02517">
    <property type="entry name" value="Rce1-like"/>
    <property type="match status" value="1"/>
</dbReference>
<dbReference type="GO" id="GO:0080120">
    <property type="term" value="P:CAAX-box protein maturation"/>
    <property type="evidence" value="ECO:0007669"/>
    <property type="project" value="UniProtKB-ARBA"/>
</dbReference>
<feature type="transmembrane region" description="Helical" evidence="1">
    <location>
        <begin position="12"/>
        <end position="29"/>
    </location>
</feature>